<dbReference type="RefSeq" id="WP_194739849.1">
    <property type="nucleotide sequence ID" value="NZ_JADKYY010000012.1"/>
</dbReference>
<reference evidence="3" key="1">
    <citation type="submission" date="2020-11" db="EMBL/GenBank/DDBJ databases">
        <title>Genome seq and assembly of Planobacterium sp.</title>
        <authorList>
            <person name="Chhetri G."/>
        </authorList>
    </citation>
    <scope>NUCLEOTIDE SEQUENCE</scope>
    <source>
        <strain evidence="3">GCR5</strain>
    </source>
</reference>
<gene>
    <name evidence="3" type="ORF">IC612_08955</name>
</gene>
<comment type="caution">
    <text evidence="3">The sequence shown here is derived from an EMBL/GenBank/DDBJ whole genome shotgun (WGS) entry which is preliminary data.</text>
</comment>
<keyword evidence="2" id="KW-0812">Transmembrane</keyword>
<evidence type="ECO:0000313" key="3">
    <source>
        <dbReference type="EMBL" id="MBF5027924.1"/>
    </source>
</evidence>
<evidence type="ECO:0000256" key="1">
    <source>
        <dbReference type="SAM" id="MobiDB-lite"/>
    </source>
</evidence>
<dbReference type="EMBL" id="JADKYY010000012">
    <property type="protein sequence ID" value="MBF5027924.1"/>
    <property type="molecule type" value="Genomic_DNA"/>
</dbReference>
<proteinExistence type="predicted"/>
<feature type="region of interest" description="Disordered" evidence="1">
    <location>
        <begin position="96"/>
        <end position="124"/>
    </location>
</feature>
<evidence type="ECO:0000256" key="2">
    <source>
        <dbReference type="SAM" id="Phobius"/>
    </source>
</evidence>
<sequence>MKEFNIEELERKNIYQAPEGVFERIQSTVLSQVEATSPRSQPKRFSLKSYTRYAAAAVLALVFGLGLYTLQTQEQFDQEKIDREFKLSVAGASLENSNEPLAVEENSKEAPGEVLTSPPAANPTHTTVLTAARTTSVKAAPVQARAKTTKPLKTEAAVEQILTSFSSAELAELSSDAELDVYLDLY</sequence>
<feature type="transmembrane region" description="Helical" evidence="2">
    <location>
        <begin position="50"/>
        <end position="70"/>
    </location>
</feature>
<keyword evidence="2" id="KW-0472">Membrane</keyword>
<keyword evidence="2" id="KW-1133">Transmembrane helix</keyword>
<protein>
    <submittedName>
        <fullName evidence="3">Uncharacterized protein</fullName>
    </submittedName>
</protein>
<keyword evidence="4" id="KW-1185">Reference proteome</keyword>
<organism evidence="3 4">
    <name type="scientific">Planobacterium oryzisoli</name>
    <dbReference type="NCBI Taxonomy" id="2771435"/>
    <lineage>
        <taxon>Bacteria</taxon>
        <taxon>Pseudomonadati</taxon>
        <taxon>Bacteroidota</taxon>
        <taxon>Flavobacteriia</taxon>
        <taxon>Flavobacteriales</taxon>
        <taxon>Weeksellaceae</taxon>
        <taxon>Chryseobacterium group</taxon>
        <taxon>Chryseobacterium</taxon>
    </lineage>
</organism>
<name>A0A931ECC6_9FLAO</name>
<dbReference type="AlphaFoldDB" id="A0A931ECC6"/>
<evidence type="ECO:0000313" key="4">
    <source>
        <dbReference type="Proteomes" id="UP000694480"/>
    </source>
</evidence>
<accession>A0A931ECC6</accession>
<dbReference type="Proteomes" id="UP000694480">
    <property type="component" value="Unassembled WGS sequence"/>
</dbReference>